<sequence length="131" mass="13586">MRIPATRAVVIATALALLPVPAAADPVTDLDRLAGQLAAAATATQVDQVLDTLPPVLDDLGEVTESQDALHVLANTQAFVRTAGDLPIAVVTALLPGLLNLLAALIGQLRPPQLPLIPLPFPFPQLPLPHP</sequence>
<feature type="signal peptide" evidence="2">
    <location>
        <begin position="1"/>
        <end position="24"/>
    </location>
</feature>
<feature type="chain" id="PRO_5011743854" description="Secreted protein" evidence="2">
    <location>
        <begin position="25"/>
        <end position="131"/>
    </location>
</feature>
<name>A0A1H9XMU7_9PSEU</name>
<keyword evidence="2" id="KW-0732">Signal</keyword>
<organism evidence="3 4">
    <name type="scientific">Actinokineospora terrae</name>
    <dbReference type="NCBI Taxonomy" id="155974"/>
    <lineage>
        <taxon>Bacteria</taxon>
        <taxon>Bacillati</taxon>
        <taxon>Actinomycetota</taxon>
        <taxon>Actinomycetes</taxon>
        <taxon>Pseudonocardiales</taxon>
        <taxon>Pseudonocardiaceae</taxon>
        <taxon>Actinokineospora</taxon>
    </lineage>
</organism>
<dbReference type="RefSeq" id="WP_143073727.1">
    <property type="nucleotide sequence ID" value="NZ_FOGI01000017.1"/>
</dbReference>
<keyword evidence="4" id="KW-1185">Reference proteome</keyword>
<proteinExistence type="predicted"/>
<keyword evidence="1" id="KW-0472">Membrane</keyword>
<keyword evidence="1" id="KW-0812">Transmembrane</keyword>
<protein>
    <recommendedName>
        <fullName evidence="5">Secreted protein</fullName>
    </recommendedName>
</protein>
<evidence type="ECO:0000256" key="2">
    <source>
        <dbReference type="SAM" id="SignalP"/>
    </source>
</evidence>
<evidence type="ECO:0000313" key="4">
    <source>
        <dbReference type="Proteomes" id="UP000199051"/>
    </source>
</evidence>
<dbReference type="EMBL" id="FOGI01000017">
    <property type="protein sequence ID" value="SES47442.1"/>
    <property type="molecule type" value="Genomic_DNA"/>
</dbReference>
<accession>A0A1H9XMU7</accession>
<dbReference type="Proteomes" id="UP000199051">
    <property type="component" value="Unassembled WGS sequence"/>
</dbReference>
<reference evidence="4" key="1">
    <citation type="submission" date="2016-10" db="EMBL/GenBank/DDBJ databases">
        <authorList>
            <person name="Varghese N."/>
            <person name="Submissions S."/>
        </authorList>
    </citation>
    <scope>NUCLEOTIDE SEQUENCE [LARGE SCALE GENOMIC DNA]</scope>
    <source>
        <strain evidence="4">DSM 44260</strain>
    </source>
</reference>
<evidence type="ECO:0008006" key="5">
    <source>
        <dbReference type="Google" id="ProtNLM"/>
    </source>
</evidence>
<dbReference type="STRING" id="155974.SAMN04487818_11772"/>
<evidence type="ECO:0000256" key="1">
    <source>
        <dbReference type="SAM" id="Phobius"/>
    </source>
</evidence>
<evidence type="ECO:0000313" key="3">
    <source>
        <dbReference type="EMBL" id="SES47442.1"/>
    </source>
</evidence>
<gene>
    <name evidence="3" type="ORF">SAMN04487818_11772</name>
</gene>
<feature type="transmembrane region" description="Helical" evidence="1">
    <location>
        <begin position="86"/>
        <end position="106"/>
    </location>
</feature>
<dbReference type="AlphaFoldDB" id="A0A1H9XMU7"/>
<keyword evidence="1" id="KW-1133">Transmembrane helix</keyword>